<proteinExistence type="predicted"/>
<sequence length="319" mass="35176">MMDDDDEPQEPTNREWALQQLAGAAGWECDKLARDDELGSLFVFHDGLATTAALKRKEEILGMLRWKYATDPFFSISSKLRLRLAGDGACQVVCRRSYLGILRALCDGHDHPEQYYFKTWPKPSHGEASSAVSWAADDVARLRGTSAHRLVSCGRRQLDAVAAIVERVIKRHYGAPLDLSKTQCDTVASLFSYVVLTFESRAFSEAFDDEIAEPGQRNTLDGETVITMTTCAKISAKGDVLNAYGPNGAATMLFKYGFAPWGNGKHDGGPSFDATFICPSPAVYNGLDHLQQYGLELKGYTPAHLRALRRRLAPGRPPD</sequence>
<evidence type="ECO:0000313" key="2">
    <source>
        <dbReference type="Proteomes" id="UP001363151"/>
    </source>
</evidence>
<accession>A0ABR1G2K4</accession>
<protein>
    <recommendedName>
        <fullName evidence="3">Rubisco LSMT substrate-binding domain-containing protein</fullName>
    </recommendedName>
</protein>
<dbReference type="InterPro" id="IPR046341">
    <property type="entry name" value="SET_dom_sf"/>
</dbReference>
<organism evidence="1 2">
    <name type="scientific">Aureococcus anophagefferens</name>
    <name type="common">Harmful bloom alga</name>
    <dbReference type="NCBI Taxonomy" id="44056"/>
    <lineage>
        <taxon>Eukaryota</taxon>
        <taxon>Sar</taxon>
        <taxon>Stramenopiles</taxon>
        <taxon>Ochrophyta</taxon>
        <taxon>Pelagophyceae</taxon>
        <taxon>Pelagomonadales</taxon>
        <taxon>Pelagomonadaceae</taxon>
        <taxon>Aureococcus</taxon>
    </lineage>
</organism>
<dbReference type="Gene3D" id="3.90.1410.10">
    <property type="entry name" value="set domain protein methyltransferase, domain 1"/>
    <property type="match status" value="1"/>
</dbReference>
<keyword evidence="2" id="KW-1185">Reference proteome</keyword>
<dbReference type="Proteomes" id="UP001363151">
    <property type="component" value="Unassembled WGS sequence"/>
</dbReference>
<reference evidence="1 2" key="1">
    <citation type="submission" date="2024-03" db="EMBL/GenBank/DDBJ databases">
        <title>Aureococcus anophagefferens CCMP1851 and Kratosvirus quantuckense: Draft genome of a second virus-susceptible host strain in the model system.</title>
        <authorList>
            <person name="Chase E."/>
            <person name="Truchon A.R."/>
            <person name="Schepens W."/>
            <person name="Wilhelm S.W."/>
        </authorList>
    </citation>
    <scope>NUCLEOTIDE SEQUENCE [LARGE SCALE GENOMIC DNA]</scope>
    <source>
        <strain evidence="1 2">CCMP1851</strain>
    </source>
</reference>
<evidence type="ECO:0000313" key="1">
    <source>
        <dbReference type="EMBL" id="KAK7242885.1"/>
    </source>
</evidence>
<name>A0ABR1G2K4_AURAN</name>
<evidence type="ECO:0008006" key="3">
    <source>
        <dbReference type="Google" id="ProtNLM"/>
    </source>
</evidence>
<dbReference type="SUPFAM" id="SSF82199">
    <property type="entry name" value="SET domain"/>
    <property type="match status" value="1"/>
</dbReference>
<comment type="caution">
    <text evidence="1">The sequence shown here is derived from an EMBL/GenBank/DDBJ whole genome shotgun (WGS) entry which is preliminary data.</text>
</comment>
<gene>
    <name evidence="1" type="ORF">SO694_00127022</name>
</gene>
<dbReference type="EMBL" id="JBBJCI010000132">
    <property type="protein sequence ID" value="KAK7242885.1"/>
    <property type="molecule type" value="Genomic_DNA"/>
</dbReference>